<evidence type="ECO:0000313" key="2">
    <source>
        <dbReference type="EMBL" id="SFO02704.1"/>
    </source>
</evidence>
<dbReference type="OrthoDB" id="3267550at2"/>
<protein>
    <recommendedName>
        <fullName evidence="4">Copper(I)-binding protein</fullName>
    </recommendedName>
</protein>
<sequence length="161" mass="16590">MKARLIASVVLAASVVLGTSACNLVAPQATTKHYDASDGVSGRTGDLKIRNAMIIVDENGTDGNLVASVTNGGDAQSLSIQFGEGEDATVTTAIPEQSTVSFGTAEDDPILLEGIHAEAGSMVEVFFQYGDETGVEILVPVLDGALEEYSDLVPETASATK</sequence>
<dbReference type="Proteomes" id="UP000198867">
    <property type="component" value="Unassembled WGS sequence"/>
</dbReference>
<feature type="chain" id="PRO_5039411627" description="Copper(I)-binding protein" evidence="1">
    <location>
        <begin position="22"/>
        <end position="161"/>
    </location>
</feature>
<evidence type="ECO:0000313" key="3">
    <source>
        <dbReference type="Proteomes" id="UP000198867"/>
    </source>
</evidence>
<organism evidence="2 3">
    <name type="scientific">Mycetocola miduiensis</name>
    <dbReference type="NCBI Taxonomy" id="995034"/>
    <lineage>
        <taxon>Bacteria</taxon>
        <taxon>Bacillati</taxon>
        <taxon>Actinomycetota</taxon>
        <taxon>Actinomycetes</taxon>
        <taxon>Micrococcales</taxon>
        <taxon>Microbacteriaceae</taxon>
        <taxon>Mycetocola</taxon>
    </lineage>
</organism>
<dbReference type="RefSeq" id="WP_090713014.1">
    <property type="nucleotide sequence ID" value="NZ_FOVM01000011.1"/>
</dbReference>
<dbReference type="PROSITE" id="PS51257">
    <property type="entry name" value="PROKAR_LIPOPROTEIN"/>
    <property type="match status" value="1"/>
</dbReference>
<dbReference type="EMBL" id="FOVM01000011">
    <property type="protein sequence ID" value="SFO02704.1"/>
    <property type="molecule type" value="Genomic_DNA"/>
</dbReference>
<keyword evidence="3" id="KW-1185">Reference proteome</keyword>
<feature type="signal peptide" evidence="1">
    <location>
        <begin position="1"/>
        <end position="21"/>
    </location>
</feature>
<proteinExistence type="predicted"/>
<gene>
    <name evidence="2" type="ORF">SAMN05216219_3082</name>
</gene>
<accession>A0A1I5DTX4</accession>
<name>A0A1I5DTX4_9MICO</name>
<reference evidence="3" key="1">
    <citation type="submission" date="2016-10" db="EMBL/GenBank/DDBJ databases">
        <authorList>
            <person name="Varghese N."/>
            <person name="Submissions S."/>
        </authorList>
    </citation>
    <scope>NUCLEOTIDE SEQUENCE [LARGE SCALE GENOMIC DNA]</scope>
    <source>
        <strain evidence="3">CGMCC 1.11101</strain>
    </source>
</reference>
<evidence type="ECO:0000256" key="1">
    <source>
        <dbReference type="SAM" id="SignalP"/>
    </source>
</evidence>
<keyword evidence="1" id="KW-0732">Signal</keyword>
<evidence type="ECO:0008006" key="4">
    <source>
        <dbReference type="Google" id="ProtNLM"/>
    </source>
</evidence>
<dbReference type="AlphaFoldDB" id="A0A1I5DTX4"/>
<dbReference type="STRING" id="995034.SAMN05216219_3082"/>